<evidence type="ECO:0000313" key="3">
    <source>
        <dbReference type="Proteomes" id="UP000198858"/>
    </source>
</evidence>
<accession>A0A1H1Q481</accession>
<dbReference type="AlphaFoldDB" id="A0A1H1Q481"/>
<name>A0A1H1Q481_9FLAO</name>
<keyword evidence="1" id="KW-0732">Signal</keyword>
<proteinExistence type="predicted"/>
<dbReference type="InterPro" id="IPR043741">
    <property type="entry name" value="DUF5686"/>
</dbReference>
<dbReference type="Pfam" id="PF13715">
    <property type="entry name" value="CarbopepD_reg_2"/>
    <property type="match status" value="1"/>
</dbReference>
<dbReference type="Gene3D" id="2.60.40.1120">
    <property type="entry name" value="Carboxypeptidase-like, regulatory domain"/>
    <property type="match status" value="1"/>
</dbReference>
<evidence type="ECO:0000256" key="1">
    <source>
        <dbReference type="SAM" id="SignalP"/>
    </source>
</evidence>
<dbReference type="STRING" id="1250231.SAMN04488552_2354"/>
<feature type="chain" id="PRO_5009257238" evidence="1">
    <location>
        <begin position="20"/>
        <end position="821"/>
    </location>
</feature>
<dbReference type="Proteomes" id="UP000198858">
    <property type="component" value="Chromosome I"/>
</dbReference>
<dbReference type="Pfam" id="PF18939">
    <property type="entry name" value="DUF5686"/>
    <property type="match status" value="1"/>
</dbReference>
<keyword evidence="3" id="KW-1185">Reference proteome</keyword>
<sequence>MLRKLLGLILLLAVSQVYSQITGVVKDEKGNPLPYVNIYTETGSKGTTTNEEGIYELKISESGTYTLVYQFLGYKTQKKKIDAENFPIELNITLKSESTSLDEVSVVGGEDPAYAIIRNTIKLREINAEKLESFTADFYSRGLWRIKNAPEKILGQDVGDLGGGLDSTRSGIVYLSETISTIAYQKPDDFKEKIIASKVSGDDNGFSLNSAQEAYFSFYENTLEINSEIISPIAEYAFNYYRYKLEGTFFDDRGNMINKILVTPKRTGDRVFSGYIYIVEDLWQIYGVELTTTGIAIQVPPIEEIVFRQNYKYSEENDLYIQISQSVDFSFKIFGIGGNGRFTAVYSNYDFSPDFNRNSFGREILSFAEQANKKDSLYWQEVRPVPLTTEEIEDYIRKDSIQEIRSTKTYKDSVDSVENKFGLTDIFFGYTYRNSWKNQTFSISPPIAGVTFNTVQGWNTNVGINYTKRTGEDEENYWRLYSNLSYGLSDERFRINGRFEKKFNNYSKPYLRIEGGVSAEQINNREPISPLLNNATTIFFERNYLKLYEKSFAGVAYGQEVVNGLRLFNEVSWENRQALINNTDHVIINWDDRTYTSNNPQEPDNFGSIPFEEHSLFKVNFIADISFGQKFMSYPNGKYNIDNPKYPNLTLGWEKGFGGSKKEYNFDQFKAEVSQTLKLGNKGDFEYLINGGIFANAEDISLVDYRHFNGNQTRIGFGSYVGKFNLMPYYNFSTNDIYAEFHAEHDFQGWALGKLPLINKLNFNLVLGAHLLTTAERNPYTEYSVGLDNIGFGKYRFLRLDYVVSEINGQRNGAFIFGLKF</sequence>
<reference evidence="2 3" key="1">
    <citation type="submission" date="2016-10" db="EMBL/GenBank/DDBJ databases">
        <authorList>
            <person name="Varghese N."/>
            <person name="Submissions S."/>
        </authorList>
    </citation>
    <scope>NUCLEOTIDE SEQUENCE [LARGE SCALE GENOMIC DNA]</scope>
    <source>
        <strain evidence="2 3">Mar_2010_102</strain>
    </source>
</reference>
<protein>
    <submittedName>
        <fullName evidence="2">CarboxypepD_reg-like domain-containing protein</fullName>
    </submittedName>
</protein>
<dbReference type="InterPro" id="IPR008969">
    <property type="entry name" value="CarboxyPept-like_regulatory"/>
</dbReference>
<dbReference type="RefSeq" id="WP_089662813.1">
    <property type="nucleotide sequence ID" value="NZ_LT629745.1"/>
</dbReference>
<organism evidence="2 3">
    <name type="scientific">Christiangramia echinicola</name>
    <dbReference type="NCBI Taxonomy" id="279359"/>
    <lineage>
        <taxon>Bacteria</taxon>
        <taxon>Pseudomonadati</taxon>
        <taxon>Bacteroidota</taxon>
        <taxon>Flavobacteriia</taxon>
        <taxon>Flavobacteriales</taxon>
        <taxon>Flavobacteriaceae</taxon>
        <taxon>Christiangramia</taxon>
    </lineage>
</organism>
<dbReference type="EMBL" id="LT629745">
    <property type="protein sequence ID" value="SDS17769.1"/>
    <property type="molecule type" value="Genomic_DNA"/>
</dbReference>
<evidence type="ECO:0000313" key="2">
    <source>
        <dbReference type="EMBL" id="SDS17769.1"/>
    </source>
</evidence>
<dbReference type="SUPFAM" id="SSF49464">
    <property type="entry name" value="Carboxypeptidase regulatory domain-like"/>
    <property type="match status" value="1"/>
</dbReference>
<feature type="signal peptide" evidence="1">
    <location>
        <begin position="1"/>
        <end position="19"/>
    </location>
</feature>
<gene>
    <name evidence="2" type="ORF">SAMN04488552_2354</name>
</gene>